<evidence type="ECO:0000313" key="2">
    <source>
        <dbReference type="Proteomes" id="UP000244128"/>
    </source>
</evidence>
<organism evidence="1 2">
    <name type="scientific">Nitrosomonas oligotropha</name>
    <dbReference type="NCBI Taxonomy" id="42354"/>
    <lineage>
        <taxon>Bacteria</taxon>
        <taxon>Pseudomonadati</taxon>
        <taxon>Pseudomonadota</taxon>
        <taxon>Betaproteobacteria</taxon>
        <taxon>Nitrosomonadales</taxon>
        <taxon>Nitrosomonadaceae</taxon>
        <taxon>Nitrosomonas</taxon>
    </lineage>
</organism>
<evidence type="ECO:0000313" key="1">
    <source>
        <dbReference type="EMBL" id="PTQ76452.1"/>
    </source>
</evidence>
<reference evidence="1 2" key="1">
    <citation type="submission" date="2018-04" db="EMBL/GenBank/DDBJ databases">
        <title>Active sludge and wastewater microbial communities from Klosterneuburg, Austria.</title>
        <authorList>
            <person name="Wagner M."/>
        </authorList>
    </citation>
    <scope>NUCLEOTIDE SEQUENCE [LARGE SCALE GENOMIC DNA]</scope>
    <source>
        <strain evidence="1 2">Nm49</strain>
    </source>
</reference>
<dbReference type="RefSeq" id="WP_181258438.1">
    <property type="nucleotide sequence ID" value="NZ_QAOI01000017.1"/>
</dbReference>
<proteinExistence type="predicted"/>
<accession>A0A2T5HY03</accession>
<dbReference type="AlphaFoldDB" id="A0A2T5HY03"/>
<sequence>MELSQQRFNELMALRSNYSLDLQLGGMSTEETERTQLLLDDINAELKEYGFGASEN</sequence>
<protein>
    <submittedName>
        <fullName evidence="1">Uncharacterized protein</fullName>
    </submittedName>
</protein>
<dbReference type="Proteomes" id="UP000244128">
    <property type="component" value="Unassembled WGS sequence"/>
</dbReference>
<comment type="caution">
    <text evidence="1">The sequence shown here is derived from an EMBL/GenBank/DDBJ whole genome shotgun (WGS) entry which is preliminary data.</text>
</comment>
<name>A0A2T5HY03_9PROT</name>
<dbReference type="EMBL" id="QAOI01000017">
    <property type="protein sequence ID" value="PTQ76452.1"/>
    <property type="molecule type" value="Genomic_DNA"/>
</dbReference>
<gene>
    <name evidence="1" type="ORF">C8R26_11745</name>
</gene>